<gene>
    <name evidence="1" type="ORF">CC80DRAFT_548865</name>
</gene>
<name>A0A6A5TTP9_9PLEO</name>
<dbReference type="AlphaFoldDB" id="A0A6A5TTP9"/>
<evidence type="ECO:0000313" key="1">
    <source>
        <dbReference type="EMBL" id="KAF1955798.1"/>
    </source>
</evidence>
<dbReference type="OrthoDB" id="329835at2759"/>
<reference evidence="1" key="1">
    <citation type="journal article" date="2020" name="Stud. Mycol.">
        <title>101 Dothideomycetes genomes: a test case for predicting lifestyles and emergence of pathogens.</title>
        <authorList>
            <person name="Haridas S."/>
            <person name="Albert R."/>
            <person name="Binder M."/>
            <person name="Bloem J."/>
            <person name="Labutti K."/>
            <person name="Salamov A."/>
            <person name="Andreopoulos B."/>
            <person name="Baker S."/>
            <person name="Barry K."/>
            <person name="Bills G."/>
            <person name="Bluhm B."/>
            <person name="Cannon C."/>
            <person name="Castanera R."/>
            <person name="Culley D."/>
            <person name="Daum C."/>
            <person name="Ezra D."/>
            <person name="Gonzalez J."/>
            <person name="Henrissat B."/>
            <person name="Kuo A."/>
            <person name="Liang C."/>
            <person name="Lipzen A."/>
            <person name="Lutzoni F."/>
            <person name="Magnuson J."/>
            <person name="Mondo S."/>
            <person name="Nolan M."/>
            <person name="Ohm R."/>
            <person name="Pangilinan J."/>
            <person name="Park H.-J."/>
            <person name="Ramirez L."/>
            <person name="Alfaro M."/>
            <person name="Sun H."/>
            <person name="Tritt A."/>
            <person name="Yoshinaga Y."/>
            <person name="Zwiers L.-H."/>
            <person name="Turgeon B."/>
            <person name="Goodwin S."/>
            <person name="Spatafora J."/>
            <person name="Crous P."/>
            <person name="Grigoriev I."/>
        </authorList>
    </citation>
    <scope>NUCLEOTIDE SEQUENCE</scope>
    <source>
        <strain evidence="1">CBS 675.92</strain>
    </source>
</reference>
<sequence>MDGKESLSKRLLRQGWQPIDEKLLFKIVYFSILQQKSEAINPLSSAHLVSGMSVPLPEQSPAQRDPRFRSLRHASGLRAQHGSSRSSDAQSAVNILINAWKAQDGDGINPSLSTEFKNGTTVDLGVEIATLDVVGARTLTSLCQVILKRGFQGRGQK</sequence>
<evidence type="ECO:0000313" key="2">
    <source>
        <dbReference type="Proteomes" id="UP000800035"/>
    </source>
</evidence>
<protein>
    <submittedName>
        <fullName evidence="1">Uncharacterized protein</fullName>
    </submittedName>
</protein>
<dbReference type="EMBL" id="ML976993">
    <property type="protein sequence ID" value="KAF1955798.1"/>
    <property type="molecule type" value="Genomic_DNA"/>
</dbReference>
<organism evidence="1 2">
    <name type="scientific">Byssothecium circinans</name>
    <dbReference type="NCBI Taxonomy" id="147558"/>
    <lineage>
        <taxon>Eukaryota</taxon>
        <taxon>Fungi</taxon>
        <taxon>Dikarya</taxon>
        <taxon>Ascomycota</taxon>
        <taxon>Pezizomycotina</taxon>
        <taxon>Dothideomycetes</taxon>
        <taxon>Pleosporomycetidae</taxon>
        <taxon>Pleosporales</taxon>
        <taxon>Massarineae</taxon>
        <taxon>Massarinaceae</taxon>
        <taxon>Byssothecium</taxon>
    </lineage>
</organism>
<proteinExistence type="predicted"/>
<keyword evidence="2" id="KW-1185">Reference proteome</keyword>
<accession>A0A6A5TTP9</accession>
<dbReference type="Proteomes" id="UP000800035">
    <property type="component" value="Unassembled WGS sequence"/>
</dbReference>